<proteinExistence type="predicted"/>
<comment type="caution">
    <text evidence="1">The sequence shown here is derived from an EMBL/GenBank/DDBJ whole genome shotgun (WGS) entry which is preliminary data.</text>
</comment>
<keyword evidence="2" id="KW-1185">Reference proteome</keyword>
<gene>
    <name evidence="1" type="ORF">GCM10022197_27610</name>
</gene>
<protein>
    <submittedName>
        <fullName evidence="1">Uncharacterized protein</fullName>
    </submittedName>
</protein>
<dbReference type="RefSeq" id="WP_204913224.1">
    <property type="nucleotide sequence ID" value="NZ_BAAAYR010000004.1"/>
</dbReference>
<accession>A0ABP6XMW9</accession>
<dbReference type="Proteomes" id="UP001500767">
    <property type="component" value="Unassembled WGS sequence"/>
</dbReference>
<reference evidence="2" key="1">
    <citation type="journal article" date="2019" name="Int. J. Syst. Evol. Microbiol.">
        <title>The Global Catalogue of Microorganisms (GCM) 10K type strain sequencing project: providing services to taxonomists for standard genome sequencing and annotation.</title>
        <authorList>
            <consortium name="The Broad Institute Genomics Platform"/>
            <consortium name="The Broad Institute Genome Sequencing Center for Infectious Disease"/>
            <person name="Wu L."/>
            <person name="Ma J."/>
        </authorList>
    </citation>
    <scope>NUCLEOTIDE SEQUENCE [LARGE SCALE GENOMIC DNA]</scope>
    <source>
        <strain evidence="2">JCM 16540</strain>
    </source>
</reference>
<evidence type="ECO:0000313" key="1">
    <source>
        <dbReference type="EMBL" id="GAA3569749.1"/>
    </source>
</evidence>
<organism evidence="1 2">
    <name type="scientific">Microlunatus spumicola</name>
    <dbReference type="NCBI Taxonomy" id="81499"/>
    <lineage>
        <taxon>Bacteria</taxon>
        <taxon>Bacillati</taxon>
        <taxon>Actinomycetota</taxon>
        <taxon>Actinomycetes</taxon>
        <taxon>Propionibacteriales</taxon>
        <taxon>Propionibacteriaceae</taxon>
        <taxon>Microlunatus</taxon>
    </lineage>
</organism>
<name>A0ABP6XMW9_9ACTN</name>
<dbReference type="EMBL" id="BAAAYR010000004">
    <property type="protein sequence ID" value="GAA3569749.1"/>
    <property type="molecule type" value="Genomic_DNA"/>
</dbReference>
<evidence type="ECO:0000313" key="2">
    <source>
        <dbReference type="Proteomes" id="UP001500767"/>
    </source>
</evidence>
<sequence>MTPTASPHPPPEPATVLRAPGLVLHIDADGTVTSAGAPAAALPWLGACGELTVTGVDGPLALGAPRVGVDVDEVEVARSGGGLTTVVRHSVEQGWAVRVVLANETDAELALPEVRLGWRAAPGTVVTALAAGARAAYAVQAEDGEGPVLLGSLRAGAQHGVDAGGLLLGPVVLAPHHRWAVAWRWEVVPDARRAFVAELPRTTWLERDQTAVLRGGPDVAVVAPGLEVVPEDDRVEVLADEPGAYRVELRSARGTTALPLTWAPDLDDLVDVAAAALLVGPTTPAGTVRLDGAAAGLVLQDALAHRSGDDPDSVGDALELLAGTLADALDDGAADEGAVPTTLALLAREADRTGDTALLDVATRHLLATTAAVPGLGLAGAGIALARVRSGRPVTEVVAHLADLRAAAADPTGRDVAGLELALLLRPRDAEAGPEVLAGLRRLGASVGAGLPGRVVPPVAPDVLAHTSTVLGLVDEPTGQRLQRVWGVTASELARRSAAEVRARLADGVAGGTRDPADRRALAALVLGRR</sequence>